<sequence length="265" mass="28147">MAESGLSKKKLEGKVVIVTGGASGIGEAAAQLFAINGARMVVIADIQDEVGQRVAESIGLEHASYIHCDVTDEEQVKAMVESTVQNHRQLDIMLSNAGLLSRSDQTILDLDFSELDRLFAVNVRGMAACVKHAARAMVDGHVRGSIVCTASVASCSGYDKFIDYFMSKHAVLGLVRSASNQLGAHGIRVNCVSPYILATPMTCRAVGMDPEEAEEVEKMFEPDILLKGVGLKANHVADALLFLASNDSACVTGHNLVVDGGFLAK</sequence>
<dbReference type="AlphaFoldDB" id="A0A5N6RP24"/>
<accession>A0A5N6RP24</accession>
<proteinExistence type="inferred from homology"/>
<dbReference type="EMBL" id="CM017328">
    <property type="protein sequence ID" value="KAE8124085.1"/>
    <property type="molecule type" value="Genomic_DNA"/>
</dbReference>
<dbReference type="Pfam" id="PF13561">
    <property type="entry name" value="adh_short_C2"/>
    <property type="match status" value="1"/>
</dbReference>
<dbReference type="Gene3D" id="3.40.50.720">
    <property type="entry name" value="NAD(P)-binding Rossmann-like Domain"/>
    <property type="match status" value="1"/>
</dbReference>
<comment type="similarity">
    <text evidence="1">Belongs to the short-chain dehydrogenases/reductases (SDR) family.</text>
</comment>
<dbReference type="Proteomes" id="UP000327013">
    <property type="component" value="Chromosome 8"/>
</dbReference>
<dbReference type="PRINTS" id="PR00080">
    <property type="entry name" value="SDRFAMILY"/>
</dbReference>
<dbReference type="PANTHER" id="PTHR42820:SF21">
    <property type="entry name" value="SHORT-CHAIN DEHYDROGENASE REDUCTASE 3B-LIKE"/>
    <property type="match status" value="1"/>
</dbReference>
<dbReference type="PRINTS" id="PR00081">
    <property type="entry name" value="GDHRDH"/>
</dbReference>
<dbReference type="PANTHER" id="PTHR42820">
    <property type="entry name" value="SHORT-CHAIN DEHYDROGENASE REDUCTASE"/>
    <property type="match status" value="1"/>
</dbReference>
<dbReference type="FunFam" id="3.40.50.720:FF:000084">
    <property type="entry name" value="Short-chain dehydrogenase reductase"/>
    <property type="match status" value="1"/>
</dbReference>
<dbReference type="SUPFAM" id="SSF51735">
    <property type="entry name" value="NAD(P)-binding Rossmann-fold domains"/>
    <property type="match status" value="1"/>
</dbReference>
<evidence type="ECO:0000256" key="1">
    <source>
        <dbReference type="ARBA" id="ARBA00006484"/>
    </source>
</evidence>
<evidence type="ECO:0000313" key="2">
    <source>
        <dbReference type="EMBL" id="KAE8124085.1"/>
    </source>
</evidence>
<evidence type="ECO:0000313" key="3">
    <source>
        <dbReference type="Proteomes" id="UP000327013"/>
    </source>
</evidence>
<dbReference type="InterPro" id="IPR036291">
    <property type="entry name" value="NAD(P)-bd_dom_sf"/>
</dbReference>
<reference evidence="2 3" key="1">
    <citation type="submission" date="2019-06" db="EMBL/GenBank/DDBJ databases">
        <title>A chromosomal-level reference genome of Carpinus fangiana (Coryloideae, Betulaceae).</title>
        <authorList>
            <person name="Yang X."/>
            <person name="Wang Z."/>
            <person name="Zhang L."/>
            <person name="Hao G."/>
            <person name="Liu J."/>
            <person name="Yang Y."/>
        </authorList>
    </citation>
    <scope>NUCLEOTIDE SEQUENCE [LARGE SCALE GENOMIC DNA]</scope>
    <source>
        <strain evidence="2">Cfa_2016G</strain>
        <tissue evidence="2">Leaf</tissue>
    </source>
</reference>
<keyword evidence="3" id="KW-1185">Reference proteome</keyword>
<name>A0A5N6RP24_9ROSI</name>
<dbReference type="InterPro" id="IPR002347">
    <property type="entry name" value="SDR_fam"/>
</dbReference>
<gene>
    <name evidence="2" type="ORF">FH972_018995</name>
</gene>
<protein>
    <submittedName>
        <fullName evidence="2">Uncharacterized protein</fullName>
    </submittedName>
</protein>
<organism evidence="2 3">
    <name type="scientific">Carpinus fangiana</name>
    <dbReference type="NCBI Taxonomy" id="176857"/>
    <lineage>
        <taxon>Eukaryota</taxon>
        <taxon>Viridiplantae</taxon>
        <taxon>Streptophyta</taxon>
        <taxon>Embryophyta</taxon>
        <taxon>Tracheophyta</taxon>
        <taxon>Spermatophyta</taxon>
        <taxon>Magnoliopsida</taxon>
        <taxon>eudicotyledons</taxon>
        <taxon>Gunneridae</taxon>
        <taxon>Pentapetalae</taxon>
        <taxon>rosids</taxon>
        <taxon>fabids</taxon>
        <taxon>Fagales</taxon>
        <taxon>Betulaceae</taxon>
        <taxon>Carpinus</taxon>
    </lineage>
</organism>
<dbReference type="OrthoDB" id="294295at2759"/>